<proteinExistence type="predicted"/>
<sequence>MYLSRRAIEGTYVDTRIFLPSHPPANILVTCKQLRQECLEHHAYMFNVSSPSLSKDAEEKPMSNIVAERLGAEFAEEAERACDDGTLRITVEVQRPLRGPQGYFVPERNELSPRFLALLPLMNKTKKIRFAIWPGYDWWNGGPQPLTDKYGNIRPNTDQAKKPDAVSAAIGKILECLPQVEELSVDVLMQASDGVRWDLPDAKWENVQPWLDTSVTPNAGQTLRKVTRRLIGFCKVSEPEPFYTQHETRQDSGNAWKVERKGDMGTASRNIPHCLQVDPA</sequence>
<accession>A0A6A5SS54</accession>
<evidence type="ECO:0000313" key="1">
    <source>
        <dbReference type="EMBL" id="KAF1942933.1"/>
    </source>
</evidence>
<dbReference type="EMBL" id="ML976030">
    <property type="protein sequence ID" value="KAF1942933.1"/>
    <property type="molecule type" value="Genomic_DNA"/>
</dbReference>
<evidence type="ECO:0000313" key="2">
    <source>
        <dbReference type="Proteomes" id="UP000800038"/>
    </source>
</evidence>
<organism evidence="1 2">
    <name type="scientific">Clathrospora elynae</name>
    <dbReference type="NCBI Taxonomy" id="706981"/>
    <lineage>
        <taxon>Eukaryota</taxon>
        <taxon>Fungi</taxon>
        <taxon>Dikarya</taxon>
        <taxon>Ascomycota</taxon>
        <taxon>Pezizomycotina</taxon>
        <taxon>Dothideomycetes</taxon>
        <taxon>Pleosporomycetidae</taxon>
        <taxon>Pleosporales</taxon>
        <taxon>Diademaceae</taxon>
        <taxon>Clathrospora</taxon>
    </lineage>
</organism>
<dbReference type="OrthoDB" id="3894566at2759"/>
<name>A0A6A5SS54_9PLEO</name>
<dbReference type="AlphaFoldDB" id="A0A6A5SS54"/>
<gene>
    <name evidence="1" type="ORF">EJ02DRAFT_453837</name>
</gene>
<dbReference type="Proteomes" id="UP000800038">
    <property type="component" value="Unassembled WGS sequence"/>
</dbReference>
<reference evidence="1" key="1">
    <citation type="journal article" date="2020" name="Stud. Mycol.">
        <title>101 Dothideomycetes genomes: a test case for predicting lifestyles and emergence of pathogens.</title>
        <authorList>
            <person name="Haridas S."/>
            <person name="Albert R."/>
            <person name="Binder M."/>
            <person name="Bloem J."/>
            <person name="Labutti K."/>
            <person name="Salamov A."/>
            <person name="Andreopoulos B."/>
            <person name="Baker S."/>
            <person name="Barry K."/>
            <person name="Bills G."/>
            <person name="Bluhm B."/>
            <person name="Cannon C."/>
            <person name="Castanera R."/>
            <person name="Culley D."/>
            <person name="Daum C."/>
            <person name="Ezra D."/>
            <person name="Gonzalez J."/>
            <person name="Henrissat B."/>
            <person name="Kuo A."/>
            <person name="Liang C."/>
            <person name="Lipzen A."/>
            <person name="Lutzoni F."/>
            <person name="Magnuson J."/>
            <person name="Mondo S."/>
            <person name="Nolan M."/>
            <person name="Ohm R."/>
            <person name="Pangilinan J."/>
            <person name="Park H.-J."/>
            <person name="Ramirez L."/>
            <person name="Alfaro M."/>
            <person name="Sun H."/>
            <person name="Tritt A."/>
            <person name="Yoshinaga Y."/>
            <person name="Zwiers L.-H."/>
            <person name="Turgeon B."/>
            <person name="Goodwin S."/>
            <person name="Spatafora J."/>
            <person name="Crous P."/>
            <person name="Grigoriev I."/>
        </authorList>
    </citation>
    <scope>NUCLEOTIDE SEQUENCE</scope>
    <source>
        <strain evidence="1">CBS 161.51</strain>
    </source>
</reference>
<protein>
    <submittedName>
        <fullName evidence="1">Uncharacterized protein</fullName>
    </submittedName>
</protein>
<keyword evidence="2" id="KW-1185">Reference proteome</keyword>